<gene>
    <name evidence="3" type="ORF">OVN521_LOCUS14769</name>
    <name evidence="2" type="ORF">WKI299_LOCUS37127</name>
</gene>
<organism evidence="3 4">
    <name type="scientific">Rotaria magnacalcarata</name>
    <dbReference type="NCBI Taxonomy" id="392030"/>
    <lineage>
        <taxon>Eukaryota</taxon>
        <taxon>Metazoa</taxon>
        <taxon>Spiralia</taxon>
        <taxon>Gnathifera</taxon>
        <taxon>Rotifera</taxon>
        <taxon>Eurotatoria</taxon>
        <taxon>Bdelloidea</taxon>
        <taxon>Philodinida</taxon>
        <taxon>Philodinidae</taxon>
        <taxon>Rotaria</taxon>
    </lineage>
</organism>
<dbReference type="EMBL" id="CAJNRF010018281">
    <property type="protein sequence ID" value="CAF2252559.1"/>
    <property type="molecule type" value="Genomic_DNA"/>
</dbReference>
<proteinExistence type="predicted"/>
<feature type="chain" id="PRO_5036235725" evidence="1">
    <location>
        <begin position="16"/>
        <end position="416"/>
    </location>
</feature>
<accession>A0A819NJT4</accession>
<evidence type="ECO:0000313" key="4">
    <source>
        <dbReference type="Proteomes" id="UP000663866"/>
    </source>
</evidence>
<dbReference type="EMBL" id="CAJOBG010002280">
    <property type="protein sequence ID" value="CAF3996086.1"/>
    <property type="molecule type" value="Genomic_DNA"/>
</dbReference>
<evidence type="ECO:0000256" key="1">
    <source>
        <dbReference type="SAM" id="SignalP"/>
    </source>
</evidence>
<keyword evidence="1" id="KW-0732">Signal</keyword>
<evidence type="ECO:0000313" key="3">
    <source>
        <dbReference type="EMBL" id="CAF3996086.1"/>
    </source>
</evidence>
<sequence>MILAAAACAVAGAAGLSYVFDDDDDDEQSLHRKYETVTVSSTIADKQGVVKCVIHPYSYVYPPFLRPEQNKSSIRFINQNQLKLPIEINTLKANDSIFKRNFSIVFFWSMPLKARLLQTSTKPCFSIENSNIYERKSIKFSVGIQNEINGISNVSSDIVLSNLNDEYDNTLDSLSLYNPIRNDDTIPIDVLKKKKSSLTENNNNQKRFCCDKILDSNQNNLMRNIILKNVNLCVDNLSKVLSESCSNNEKQSVTLQDSISFDNNKSKALIQQDIYQNIHSQLFKKHDENFNSNQISLLNGNNITNSKQRVSDGIILHRGKQFGKTLGEPIARKYDENEECSTRSSHSINVLNRLLSKTSCLLMGQYNIQSIEDLIRLFLEHGQQNFTEIMINDFKVNSCVVEQINMILIEWARKLT</sequence>
<keyword evidence="4" id="KW-1185">Reference proteome</keyword>
<name>A0A819NJT4_9BILA</name>
<dbReference type="Proteomes" id="UP000663856">
    <property type="component" value="Unassembled WGS sequence"/>
</dbReference>
<feature type="signal peptide" evidence="1">
    <location>
        <begin position="1"/>
        <end position="15"/>
    </location>
</feature>
<dbReference type="Proteomes" id="UP000663866">
    <property type="component" value="Unassembled WGS sequence"/>
</dbReference>
<evidence type="ECO:0000313" key="2">
    <source>
        <dbReference type="EMBL" id="CAF2252559.1"/>
    </source>
</evidence>
<comment type="caution">
    <text evidence="3">The sequence shown here is derived from an EMBL/GenBank/DDBJ whole genome shotgun (WGS) entry which is preliminary data.</text>
</comment>
<dbReference type="AlphaFoldDB" id="A0A819NJT4"/>
<reference evidence="3" key="1">
    <citation type="submission" date="2021-02" db="EMBL/GenBank/DDBJ databases">
        <authorList>
            <person name="Nowell W R."/>
        </authorList>
    </citation>
    <scope>NUCLEOTIDE SEQUENCE</scope>
</reference>
<protein>
    <submittedName>
        <fullName evidence="3">Uncharacterized protein</fullName>
    </submittedName>
</protein>